<keyword evidence="8 12" id="KW-0460">Magnesium</keyword>
<dbReference type="GO" id="GO:0004824">
    <property type="term" value="F:lysine-tRNA ligase activity"/>
    <property type="evidence" value="ECO:0007669"/>
    <property type="project" value="UniProtKB-UniRule"/>
</dbReference>
<dbReference type="Pfam" id="PF00152">
    <property type="entry name" value="tRNA-synt_2"/>
    <property type="match status" value="1"/>
</dbReference>
<dbReference type="PROSITE" id="PS50862">
    <property type="entry name" value="AA_TRNA_LIGASE_II"/>
    <property type="match status" value="1"/>
</dbReference>
<accession>A0A6I2MFG9</accession>
<evidence type="ECO:0000256" key="6">
    <source>
        <dbReference type="ARBA" id="ARBA00022741"/>
    </source>
</evidence>
<evidence type="ECO:0000259" key="14">
    <source>
        <dbReference type="PROSITE" id="PS50862"/>
    </source>
</evidence>
<feature type="binding site" evidence="12">
    <location>
        <position position="414"/>
    </location>
    <ligand>
        <name>Mg(2+)</name>
        <dbReference type="ChEBI" id="CHEBI:18420"/>
        <label>2</label>
    </ligand>
</feature>
<gene>
    <name evidence="12 15" type="primary">lysS</name>
    <name evidence="15" type="ORF">GJ691_00100</name>
</gene>
<dbReference type="AlphaFoldDB" id="A0A6I2MFG9"/>
<sequence>MQLSEQEVIRREKLTKLRELGINPYPAALYPVDAKSKGIKSNYEEGKKVVISGRLMSRRIQGKASFAELQDSEGRIQVYFNRDEICTGEDKTMYNEVYKKLLDIGDIIGVEGELFTTKVGEITVMVKTFTMLSKALRPLPLPKKDAEGHVFDEFNDPELRYRQRYVDLIVNPSVKETFVKRTKITNSIREFYNSKGYLEVETPILQPIPGGAAARPFLTHHNALNIPLYLRIANELYLKRLIVGGFDGVYEFSKDFRNEGMDRTHNPEFTVMELYVAYKDYNWMMTTTEQLLEKVATDANGTSKVTVGDHEIEFKAPYARVPILEAIKTHTGIDVADMDEVQLRETAKGLGIEVDDTMGIGKLIDEIFGEKCEHHYIQPTFIIDYPKEMSPLTKEHRENPALTERFELMVNGKELANAYSELNDPIDQRERFEDQLKLSEKGDDEAMFIDQDFLRALEYGMPPTSGIGIGIDRLVMLLTNNSSIQEVLFFPQMRPEKKQVELSVEEKSLLDLLKPEGQMDLAALKSAAGLSGKKWDKSMKALSKHDLIKVVVEGDSKTVKLKS</sequence>
<dbReference type="InterPro" id="IPR002313">
    <property type="entry name" value="Lys-tRNA-ligase_II"/>
</dbReference>
<dbReference type="GO" id="GO:0006430">
    <property type="term" value="P:lysyl-tRNA aminoacylation"/>
    <property type="evidence" value="ECO:0007669"/>
    <property type="project" value="UniProtKB-UniRule"/>
</dbReference>
<dbReference type="OrthoDB" id="9801152at2"/>
<evidence type="ECO:0000256" key="12">
    <source>
        <dbReference type="HAMAP-Rule" id="MF_00252"/>
    </source>
</evidence>
<dbReference type="CDD" id="cd00775">
    <property type="entry name" value="LysRS_core"/>
    <property type="match status" value="1"/>
</dbReference>
<comment type="similarity">
    <text evidence="2 12">Belongs to the class-II aminoacyl-tRNA synthetase family.</text>
</comment>
<dbReference type="Pfam" id="PF01336">
    <property type="entry name" value="tRNA_anti-codon"/>
    <property type="match status" value="1"/>
</dbReference>
<evidence type="ECO:0000313" key="15">
    <source>
        <dbReference type="EMBL" id="MRX62553.1"/>
    </source>
</evidence>
<evidence type="ECO:0000256" key="5">
    <source>
        <dbReference type="ARBA" id="ARBA00022723"/>
    </source>
</evidence>
<dbReference type="SUPFAM" id="SSF50249">
    <property type="entry name" value="Nucleic acid-binding proteins"/>
    <property type="match status" value="1"/>
</dbReference>
<dbReference type="NCBIfam" id="NF001756">
    <property type="entry name" value="PRK00484.1"/>
    <property type="match status" value="1"/>
</dbReference>
<dbReference type="PANTHER" id="PTHR42918">
    <property type="entry name" value="LYSYL-TRNA SYNTHETASE"/>
    <property type="match status" value="1"/>
</dbReference>
<evidence type="ECO:0000256" key="13">
    <source>
        <dbReference type="RuleBase" id="RU000336"/>
    </source>
</evidence>
<keyword evidence="9 12" id="KW-0648">Protein biosynthesis</keyword>
<dbReference type="GO" id="GO:0005524">
    <property type="term" value="F:ATP binding"/>
    <property type="evidence" value="ECO:0007669"/>
    <property type="project" value="UniProtKB-UniRule"/>
</dbReference>
<dbReference type="InterPro" id="IPR012340">
    <property type="entry name" value="NA-bd_OB-fold"/>
</dbReference>
<evidence type="ECO:0000256" key="1">
    <source>
        <dbReference type="ARBA" id="ARBA00004496"/>
    </source>
</evidence>
<dbReference type="InterPro" id="IPR004364">
    <property type="entry name" value="Aa-tRNA-synt_II"/>
</dbReference>
<dbReference type="GO" id="GO:0005829">
    <property type="term" value="C:cytosol"/>
    <property type="evidence" value="ECO:0007669"/>
    <property type="project" value="TreeGrafter"/>
</dbReference>
<evidence type="ECO:0000256" key="3">
    <source>
        <dbReference type="ARBA" id="ARBA00022490"/>
    </source>
</evidence>
<comment type="subcellular location">
    <subcellularLocation>
        <location evidence="1 12">Cytoplasm</location>
    </subcellularLocation>
</comment>
<evidence type="ECO:0000256" key="11">
    <source>
        <dbReference type="ARBA" id="ARBA00048573"/>
    </source>
</evidence>
<dbReference type="GO" id="GO:0000049">
    <property type="term" value="F:tRNA binding"/>
    <property type="evidence" value="ECO:0007669"/>
    <property type="project" value="TreeGrafter"/>
</dbReference>
<organism evidence="15 16">
    <name type="scientific">Maribacter luteus</name>
    <dbReference type="NCBI Taxonomy" id="2594478"/>
    <lineage>
        <taxon>Bacteria</taxon>
        <taxon>Pseudomonadati</taxon>
        <taxon>Bacteroidota</taxon>
        <taxon>Flavobacteriia</taxon>
        <taxon>Flavobacteriales</taxon>
        <taxon>Flavobacteriaceae</taxon>
        <taxon>Maribacter</taxon>
    </lineage>
</organism>
<dbReference type="PRINTS" id="PR00982">
    <property type="entry name" value="TRNASYNTHLYS"/>
</dbReference>
<keyword evidence="5 12" id="KW-0479">Metal-binding</keyword>
<proteinExistence type="inferred from homology"/>
<dbReference type="InterPro" id="IPR045864">
    <property type="entry name" value="aa-tRNA-synth_II/BPL/LPL"/>
</dbReference>
<dbReference type="GO" id="GO:0000287">
    <property type="term" value="F:magnesium ion binding"/>
    <property type="evidence" value="ECO:0007669"/>
    <property type="project" value="UniProtKB-UniRule"/>
</dbReference>
<feature type="domain" description="Aminoacyl-transfer RNA synthetases class-II family profile" evidence="14">
    <location>
        <begin position="181"/>
        <end position="495"/>
    </location>
</feature>
<keyword evidence="3 12" id="KW-0963">Cytoplasm</keyword>
<dbReference type="RefSeq" id="WP_154362538.1">
    <property type="nucleotide sequence ID" value="NZ_CANMYZ010000001.1"/>
</dbReference>
<dbReference type="Gene3D" id="3.30.930.10">
    <property type="entry name" value="Bira Bifunctional Protein, Domain 2"/>
    <property type="match status" value="1"/>
</dbReference>
<evidence type="ECO:0000256" key="2">
    <source>
        <dbReference type="ARBA" id="ARBA00008226"/>
    </source>
</evidence>
<evidence type="ECO:0000313" key="16">
    <source>
        <dbReference type="Proteomes" id="UP000443153"/>
    </source>
</evidence>
<dbReference type="PANTHER" id="PTHR42918:SF15">
    <property type="entry name" value="LYSINE--TRNA LIGASE, CHLOROPLASTIC_MITOCHONDRIAL"/>
    <property type="match status" value="1"/>
</dbReference>
<keyword evidence="7 12" id="KW-0067">ATP-binding</keyword>
<comment type="catalytic activity">
    <reaction evidence="11 12 13">
        <text>tRNA(Lys) + L-lysine + ATP = L-lysyl-tRNA(Lys) + AMP + diphosphate</text>
        <dbReference type="Rhea" id="RHEA:20792"/>
        <dbReference type="Rhea" id="RHEA-COMP:9696"/>
        <dbReference type="Rhea" id="RHEA-COMP:9697"/>
        <dbReference type="ChEBI" id="CHEBI:30616"/>
        <dbReference type="ChEBI" id="CHEBI:32551"/>
        <dbReference type="ChEBI" id="CHEBI:33019"/>
        <dbReference type="ChEBI" id="CHEBI:78442"/>
        <dbReference type="ChEBI" id="CHEBI:78529"/>
        <dbReference type="ChEBI" id="CHEBI:456215"/>
        <dbReference type="EC" id="6.1.1.6"/>
    </reaction>
</comment>
<dbReference type="HAMAP" id="MF_00252">
    <property type="entry name" value="Lys_tRNA_synth_class2"/>
    <property type="match status" value="1"/>
</dbReference>
<comment type="cofactor">
    <cofactor evidence="12 13">
        <name>Mg(2+)</name>
        <dbReference type="ChEBI" id="CHEBI:18420"/>
    </cofactor>
    <text evidence="12 13">Binds 3 Mg(2+) ions per subunit.</text>
</comment>
<dbReference type="InterPro" id="IPR044136">
    <property type="entry name" value="Lys-tRNA-ligase_II_N"/>
</dbReference>
<evidence type="ECO:0000256" key="8">
    <source>
        <dbReference type="ARBA" id="ARBA00022842"/>
    </source>
</evidence>
<protein>
    <recommendedName>
        <fullName evidence="12">Lysine--tRNA ligase</fullName>
        <ecNumber evidence="12">6.1.1.6</ecNumber>
    </recommendedName>
    <alternativeName>
        <fullName evidence="12">Lysyl-tRNA synthetase</fullName>
        <shortName evidence="12">LysRS</shortName>
    </alternativeName>
</protein>
<dbReference type="CDD" id="cd04322">
    <property type="entry name" value="LysRS_N"/>
    <property type="match status" value="1"/>
</dbReference>
<dbReference type="InterPro" id="IPR004365">
    <property type="entry name" value="NA-bd_OB_tRNA"/>
</dbReference>
<evidence type="ECO:0000256" key="4">
    <source>
        <dbReference type="ARBA" id="ARBA00022598"/>
    </source>
</evidence>
<evidence type="ECO:0000256" key="9">
    <source>
        <dbReference type="ARBA" id="ARBA00022917"/>
    </source>
</evidence>
<dbReference type="FunFam" id="3.30.930.10:FF:000238">
    <property type="entry name" value="Lysine--tRNA ligase"/>
    <property type="match status" value="1"/>
</dbReference>
<dbReference type="Proteomes" id="UP000443153">
    <property type="component" value="Unassembled WGS sequence"/>
</dbReference>
<reference evidence="15 16" key="1">
    <citation type="submission" date="2019-11" db="EMBL/GenBank/DDBJ databases">
        <title>Maribacter lutea sp. nov., a marine bacterium isolated from intertidal sand.</title>
        <authorList>
            <person name="Liu A."/>
        </authorList>
    </citation>
    <scope>NUCLEOTIDE SEQUENCE [LARGE SCALE GENOMIC DNA]</scope>
    <source>
        <strain evidence="15 16">RZ05</strain>
    </source>
</reference>
<evidence type="ECO:0000256" key="10">
    <source>
        <dbReference type="ARBA" id="ARBA00023146"/>
    </source>
</evidence>
<comment type="caution">
    <text evidence="15">The sequence shown here is derived from an EMBL/GenBank/DDBJ whole genome shotgun (WGS) entry which is preliminary data.</text>
</comment>
<comment type="subunit">
    <text evidence="12">Homodimer.</text>
</comment>
<keyword evidence="16" id="KW-1185">Reference proteome</keyword>
<feature type="binding site" evidence="12">
    <location>
        <position position="414"/>
    </location>
    <ligand>
        <name>Mg(2+)</name>
        <dbReference type="ChEBI" id="CHEBI:18420"/>
        <label>1</label>
    </ligand>
</feature>
<dbReference type="InterPro" id="IPR018149">
    <property type="entry name" value="Lys-tRNA-synth_II_C"/>
</dbReference>
<dbReference type="InterPro" id="IPR006195">
    <property type="entry name" value="aa-tRNA-synth_II"/>
</dbReference>
<dbReference type="Gene3D" id="2.40.50.140">
    <property type="entry name" value="Nucleic acid-binding proteins"/>
    <property type="match status" value="1"/>
</dbReference>
<keyword evidence="6 12" id="KW-0547">Nucleotide-binding</keyword>
<keyword evidence="10 12" id="KW-0030">Aminoacyl-tRNA synthetase</keyword>
<name>A0A6I2MFG9_9FLAO</name>
<dbReference type="NCBIfam" id="TIGR00499">
    <property type="entry name" value="lysS_bact"/>
    <property type="match status" value="1"/>
</dbReference>
<keyword evidence="4 12" id="KW-0436">Ligase</keyword>
<dbReference type="FunFam" id="2.40.50.140:FF:000024">
    <property type="entry name" value="Lysine--tRNA ligase"/>
    <property type="match status" value="1"/>
</dbReference>
<dbReference type="EC" id="6.1.1.6" evidence="12"/>
<feature type="binding site" evidence="12">
    <location>
        <position position="407"/>
    </location>
    <ligand>
        <name>Mg(2+)</name>
        <dbReference type="ChEBI" id="CHEBI:18420"/>
        <label>1</label>
    </ligand>
</feature>
<dbReference type="SUPFAM" id="SSF55681">
    <property type="entry name" value="Class II aaRS and biotin synthetases"/>
    <property type="match status" value="1"/>
</dbReference>
<evidence type="ECO:0000256" key="7">
    <source>
        <dbReference type="ARBA" id="ARBA00022840"/>
    </source>
</evidence>
<dbReference type="EMBL" id="WKJH01000001">
    <property type="protein sequence ID" value="MRX62553.1"/>
    <property type="molecule type" value="Genomic_DNA"/>
</dbReference>